<organism evidence="20 21">
    <name type="scientific">Effusibacillus lacus</name>
    <dbReference type="NCBI Taxonomy" id="1348429"/>
    <lineage>
        <taxon>Bacteria</taxon>
        <taxon>Bacillati</taxon>
        <taxon>Bacillota</taxon>
        <taxon>Bacilli</taxon>
        <taxon>Bacillales</taxon>
        <taxon>Alicyclobacillaceae</taxon>
        <taxon>Effusibacillus</taxon>
    </lineage>
</organism>
<keyword evidence="11 18" id="KW-0812">Transmembrane</keyword>
<keyword evidence="9" id="KW-0444">Lipid biosynthesis</keyword>
<dbReference type="PROSITE" id="PS01315">
    <property type="entry name" value="CDS"/>
    <property type="match status" value="1"/>
</dbReference>
<dbReference type="GO" id="GO:0005886">
    <property type="term" value="C:plasma membrane"/>
    <property type="evidence" value="ECO:0007669"/>
    <property type="project" value="UniProtKB-SubCell"/>
</dbReference>
<comment type="catalytic activity">
    <reaction evidence="1 18">
        <text>a 1,2-diacyl-sn-glycero-3-phosphate + CTP + H(+) = a CDP-1,2-diacyl-sn-glycerol + diphosphate</text>
        <dbReference type="Rhea" id="RHEA:16229"/>
        <dbReference type="ChEBI" id="CHEBI:15378"/>
        <dbReference type="ChEBI" id="CHEBI:33019"/>
        <dbReference type="ChEBI" id="CHEBI:37563"/>
        <dbReference type="ChEBI" id="CHEBI:58332"/>
        <dbReference type="ChEBI" id="CHEBI:58608"/>
        <dbReference type="EC" id="2.7.7.41"/>
    </reaction>
</comment>
<dbReference type="InterPro" id="IPR000374">
    <property type="entry name" value="PC_trans"/>
</dbReference>
<dbReference type="OrthoDB" id="9799199at2"/>
<comment type="caution">
    <text evidence="20">The sequence shown here is derived from an EMBL/GenBank/DDBJ whole genome shotgun (WGS) entry which is preliminary data.</text>
</comment>
<keyword evidence="14" id="KW-0443">Lipid metabolism</keyword>
<evidence type="ECO:0000256" key="7">
    <source>
        <dbReference type="ARBA" id="ARBA00019373"/>
    </source>
</evidence>
<dbReference type="EC" id="2.7.7.41" evidence="6 18"/>
<keyword evidence="21" id="KW-1185">Reference proteome</keyword>
<feature type="transmembrane region" description="Helical" evidence="19">
    <location>
        <begin position="12"/>
        <end position="39"/>
    </location>
</feature>
<keyword evidence="12 18" id="KW-0548">Nucleotidyltransferase</keyword>
<evidence type="ECO:0000313" key="21">
    <source>
        <dbReference type="Proteomes" id="UP000217785"/>
    </source>
</evidence>
<evidence type="ECO:0000256" key="5">
    <source>
        <dbReference type="ARBA" id="ARBA00010185"/>
    </source>
</evidence>
<evidence type="ECO:0000256" key="14">
    <source>
        <dbReference type="ARBA" id="ARBA00023098"/>
    </source>
</evidence>
<comment type="subcellular location">
    <subcellularLocation>
        <location evidence="2">Cell membrane</location>
        <topology evidence="2">Multi-pass membrane protein</topology>
    </subcellularLocation>
</comment>
<evidence type="ECO:0000256" key="15">
    <source>
        <dbReference type="ARBA" id="ARBA00023136"/>
    </source>
</evidence>
<evidence type="ECO:0000256" key="13">
    <source>
        <dbReference type="ARBA" id="ARBA00022989"/>
    </source>
</evidence>
<dbReference type="Proteomes" id="UP000217785">
    <property type="component" value="Unassembled WGS sequence"/>
</dbReference>
<evidence type="ECO:0000256" key="8">
    <source>
        <dbReference type="ARBA" id="ARBA00022475"/>
    </source>
</evidence>
<comment type="pathway">
    <text evidence="3 18">Phospholipid metabolism; CDP-diacylglycerol biosynthesis; CDP-diacylglycerol from sn-glycerol 3-phosphate: step 3/3.</text>
</comment>
<accession>A0A292YKU2</accession>
<evidence type="ECO:0000256" key="17">
    <source>
        <dbReference type="ARBA" id="ARBA00023264"/>
    </source>
</evidence>
<dbReference type="EMBL" id="BDUF01000059">
    <property type="protein sequence ID" value="GAX90558.1"/>
    <property type="molecule type" value="Genomic_DNA"/>
</dbReference>
<protein>
    <recommendedName>
        <fullName evidence="7 18">Phosphatidate cytidylyltransferase</fullName>
        <ecNumber evidence="6 18">2.7.7.41</ecNumber>
    </recommendedName>
</protein>
<dbReference type="PANTHER" id="PTHR46382:SF1">
    <property type="entry name" value="PHOSPHATIDATE CYTIDYLYLTRANSFERASE"/>
    <property type="match status" value="1"/>
</dbReference>
<sequence length="265" mass="29160">MNRNLYQRVLTGIIGGAAFLAIVFLGGIWFAGLITLLGLIGFAELLRMKGYNFFEIPSLAGFALTATWLVYGMDWLLARPSLLLWIVYGFLIMTVLMKNRYTFRDMSHILVGTVYLGLSLHYVLQLRDLPDGLILFLFVLFSIWATDIGAFFVGRTLKGPKIWPSISPNKTVSGSVGGALAAVLVGILFCWIGGEQHQILQWGILALTVSVAGQIGDFVESGIKRSLDVKDSGAILPGHGGVLDRFDSLLFAAPIAYHLVVWFRF</sequence>
<evidence type="ECO:0000256" key="11">
    <source>
        <dbReference type="ARBA" id="ARBA00022692"/>
    </source>
</evidence>
<feature type="transmembrane region" description="Helical" evidence="19">
    <location>
        <begin position="77"/>
        <end position="97"/>
    </location>
</feature>
<keyword evidence="15 19" id="KW-0472">Membrane</keyword>
<evidence type="ECO:0000256" key="19">
    <source>
        <dbReference type="SAM" id="Phobius"/>
    </source>
</evidence>
<reference evidence="21" key="1">
    <citation type="submission" date="2017-07" db="EMBL/GenBank/DDBJ databases">
        <title>Draft genome sequence of Effusibacillus lacus strain skLN1.</title>
        <authorList>
            <person name="Watanabe M."/>
            <person name="Kojima H."/>
            <person name="Fukui M."/>
        </authorList>
    </citation>
    <scope>NUCLEOTIDE SEQUENCE [LARGE SCALE GENOMIC DNA]</scope>
    <source>
        <strain evidence="21">skLN1</strain>
    </source>
</reference>
<evidence type="ECO:0000256" key="4">
    <source>
        <dbReference type="ARBA" id="ARBA00005189"/>
    </source>
</evidence>
<dbReference type="GO" id="GO:0016024">
    <property type="term" value="P:CDP-diacylglycerol biosynthetic process"/>
    <property type="evidence" value="ECO:0007669"/>
    <property type="project" value="UniProtKB-UniPathway"/>
</dbReference>
<dbReference type="Pfam" id="PF01148">
    <property type="entry name" value="CTP_transf_1"/>
    <property type="match status" value="1"/>
</dbReference>
<feature type="transmembrane region" description="Helical" evidence="19">
    <location>
        <begin position="132"/>
        <end position="153"/>
    </location>
</feature>
<evidence type="ECO:0000256" key="1">
    <source>
        <dbReference type="ARBA" id="ARBA00001698"/>
    </source>
</evidence>
<feature type="transmembrane region" description="Helical" evidence="19">
    <location>
        <begin position="109"/>
        <end position="126"/>
    </location>
</feature>
<evidence type="ECO:0000256" key="12">
    <source>
        <dbReference type="ARBA" id="ARBA00022695"/>
    </source>
</evidence>
<keyword evidence="10 18" id="KW-0808">Transferase</keyword>
<evidence type="ECO:0000256" key="9">
    <source>
        <dbReference type="ARBA" id="ARBA00022516"/>
    </source>
</evidence>
<dbReference type="AlphaFoldDB" id="A0A292YKU2"/>
<proteinExistence type="inferred from homology"/>
<evidence type="ECO:0000256" key="6">
    <source>
        <dbReference type="ARBA" id="ARBA00012487"/>
    </source>
</evidence>
<evidence type="ECO:0000256" key="16">
    <source>
        <dbReference type="ARBA" id="ARBA00023209"/>
    </source>
</evidence>
<evidence type="ECO:0000256" key="18">
    <source>
        <dbReference type="RuleBase" id="RU003938"/>
    </source>
</evidence>
<evidence type="ECO:0000313" key="20">
    <source>
        <dbReference type="EMBL" id="GAX90558.1"/>
    </source>
</evidence>
<comment type="similarity">
    <text evidence="5 18">Belongs to the CDS family.</text>
</comment>
<keyword evidence="8" id="KW-1003">Cell membrane</keyword>
<dbReference type="GO" id="GO:0004605">
    <property type="term" value="F:phosphatidate cytidylyltransferase activity"/>
    <property type="evidence" value="ECO:0007669"/>
    <property type="project" value="UniProtKB-EC"/>
</dbReference>
<dbReference type="PANTHER" id="PTHR46382">
    <property type="entry name" value="PHOSPHATIDATE CYTIDYLYLTRANSFERASE"/>
    <property type="match status" value="1"/>
</dbReference>
<evidence type="ECO:0000256" key="2">
    <source>
        <dbReference type="ARBA" id="ARBA00004651"/>
    </source>
</evidence>
<gene>
    <name evidence="20" type="ORF">EFBL_2185</name>
</gene>
<feature type="transmembrane region" description="Helical" evidence="19">
    <location>
        <begin position="174"/>
        <end position="194"/>
    </location>
</feature>
<evidence type="ECO:0000256" key="3">
    <source>
        <dbReference type="ARBA" id="ARBA00005119"/>
    </source>
</evidence>
<keyword evidence="17" id="KW-1208">Phospholipid metabolism</keyword>
<dbReference type="UniPathway" id="UPA00557">
    <property type="reaction ID" value="UER00614"/>
</dbReference>
<dbReference type="RefSeq" id="WP_096182283.1">
    <property type="nucleotide sequence ID" value="NZ_BDUF01000059.1"/>
</dbReference>
<keyword evidence="16" id="KW-0594">Phospholipid biosynthesis</keyword>
<evidence type="ECO:0000256" key="10">
    <source>
        <dbReference type="ARBA" id="ARBA00022679"/>
    </source>
</evidence>
<name>A0A292YKU2_9BACL</name>
<comment type="pathway">
    <text evidence="4">Lipid metabolism.</text>
</comment>
<feature type="transmembrane region" description="Helical" evidence="19">
    <location>
        <begin position="51"/>
        <end position="71"/>
    </location>
</feature>
<keyword evidence="13 19" id="KW-1133">Transmembrane helix</keyword>